<dbReference type="InterPro" id="IPR035906">
    <property type="entry name" value="MetI-like_sf"/>
</dbReference>
<dbReference type="InterPro" id="IPR000515">
    <property type="entry name" value="MetI-like"/>
</dbReference>
<dbReference type="PROSITE" id="PS50928">
    <property type="entry name" value="ABC_TM1"/>
    <property type="match status" value="1"/>
</dbReference>
<dbReference type="Gene3D" id="1.10.3720.10">
    <property type="entry name" value="MetI-like"/>
    <property type="match status" value="1"/>
</dbReference>
<reference evidence="8 9" key="1">
    <citation type="submission" date="2016-05" db="EMBL/GenBank/DDBJ databases">
        <title>Paenibacillus sp. 1ZS3-15 nov., isolated from the rhizosphere soil.</title>
        <authorList>
            <person name="Zhang X.X."/>
            <person name="Zhang J."/>
        </authorList>
    </citation>
    <scope>NUCLEOTIDE SEQUENCE [LARGE SCALE GENOMIC DNA]</scope>
    <source>
        <strain evidence="8 9">1ZS3-15</strain>
    </source>
</reference>
<accession>A0A198A033</accession>
<sequence>METTQVTERKKTIWKNKTVLHDLRNDKYLYLMLLPGLLYFLIFKYAPLYGIVIAFKDYDIFQGIWQSDWVGWKNFQDVFQYSDFWNIFRNTILISVYKIIFGFPAPIIVALLLNELGNRFFKRAIQTILYLPHFISWVVISGFILAILSPNNGVVALVYEWFGQEPRNLLIDQDLFRSILVASDIWKDLGWGTIIYLAALTQVDPSLYEAAIMDGAGKWKQTWHITLPSIRNVIVLLLILRIGFLMGAGFEQILVMQNSAVAEVSEVLDTFVFKYGLQQGNYSFATAVGVFNSVIALILVLAAQWVSKLFGEEGLS</sequence>
<keyword evidence="5 6" id="KW-0472">Membrane</keyword>
<dbReference type="GO" id="GO:0055085">
    <property type="term" value="P:transmembrane transport"/>
    <property type="evidence" value="ECO:0007669"/>
    <property type="project" value="InterPro"/>
</dbReference>
<dbReference type="Pfam" id="PF00528">
    <property type="entry name" value="BPD_transp_1"/>
    <property type="match status" value="1"/>
</dbReference>
<feature type="transmembrane region" description="Helical" evidence="6">
    <location>
        <begin position="284"/>
        <end position="306"/>
    </location>
</feature>
<dbReference type="STRING" id="1850517.A8708_13385"/>
<keyword evidence="2 6" id="KW-0813">Transport</keyword>
<comment type="caution">
    <text evidence="8">The sequence shown here is derived from an EMBL/GenBank/DDBJ whole genome shotgun (WGS) entry which is preliminary data.</text>
</comment>
<comment type="subcellular location">
    <subcellularLocation>
        <location evidence="6">Cell membrane</location>
        <topology evidence="6">Multi-pass membrane protein</topology>
    </subcellularLocation>
    <subcellularLocation>
        <location evidence="1">Membrane</location>
        <topology evidence="1">Multi-pass membrane protein</topology>
    </subcellularLocation>
</comment>
<dbReference type="OrthoDB" id="2539146at2"/>
<organism evidence="8 9">
    <name type="scientific">Paenibacillus oryzisoli</name>
    <dbReference type="NCBI Taxonomy" id="1850517"/>
    <lineage>
        <taxon>Bacteria</taxon>
        <taxon>Bacillati</taxon>
        <taxon>Bacillota</taxon>
        <taxon>Bacilli</taxon>
        <taxon>Bacillales</taxon>
        <taxon>Paenibacillaceae</taxon>
        <taxon>Paenibacillus</taxon>
    </lineage>
</organism>
<dbReference type="Proteomes" id="UP000078454">
    <property type="component" value="Unassembled WGS sequence"/>
</dbReference>
<evidence type="ECO:0000256" key="2">
    <source>
        <dbReference type="ARBA" id="ARBA00022448"/>
    </source>
</evidence>
<comment type="similarity">
    <text evidence="6">Belongs to the binding-protein-dependent transport system permease family.</text>
</comment>
<keyword evidence="4 6" id="KW-1133">Transmembrane helix</keyword>
<evidence type="ECO:0000313" key="8">
    <source>
        <dbReference type="EMBL" id="OAS14381.1"/>
    </source>
</evidence>
<keyword evidence="9" id="KW-1185">Reference proteome</keyword>
<feature type="transmembrane region" description="Helical" evidence="6">
    <location>
        <begin position="229"/>
        <end position="250"/>
    </location>
</feature>
<feature type="transmembrane region" description="Helical" evidence="6">
    <location>
        <begin position="28"/>
        <end position="46"/>
    </location>
</feature>
<evidence type="ECO:0000259" key="7">
    <source>
        <dbReference type="PROSITE" id="PS50928"/>
    </source>
</evidence>
<dbReference type="PANTHER" id="PTHR43496">
    <property type="entry name" value="PROTEIN LPLB"/>
    <property type="match status" value="1"/>
</dbReference>
<name>A0A198A033_9BACL</name>
<dbReference type="CDD" id="cd06261">
    <property type="entry name" value="TM_PBP2"/>
    <property type="match status" value="1"/>
</dbReference>
<evidence type="ECO:0000313" key="9">
    <source>
        <dbReference type="Proteomes" id="UP000078454"/>
    </source>
</evidence>
<evidence type="ECO:0000256" key="1">
    <source>
        <dbReference type="ARBA" id="ARBA00004141"/>
    </source>
</evidence>
<gene>
    <name evidence="8" type="ORF">A8708_13385</name>
</gene>
<feature type="transmembrane region" description="Helical" evidence="6">
    <location>
        <begin position="92"/>
        <end position="116"/>
    </location>
</feature>
<evidence type="ECO:0000256" key="5">
    <source>
        <dbReference type="ARBA" id="ARBA00023136"/>
    </source>
</evidence>
<dbReference type="SUPFAM" id="SSF161098">
    <property type="entry name" value="MetI-like"/>
    <property type="match status" value="1"/>
</dbReference>
<dbReference type="PANTHER" id="PTHR43496:SF1">
    <property type="entry name" value="POLYGALACTURONAN_RHAMNOGALACTURONAN TRANSPORT SYSTEM PERMEASE PROTEIN YTEP"/>
    <property type="match status" value="1"/>
</dbReference>
<keyword evidence="3 6" id="KW-0812">Transmembrane</keyword>
<dbReference type="EMBL" id="LYPB01000090">
    <property type="protein sequence ID" value="OAS14381.1"/>
    <property type="molecule type" value="Genomic_DNA"/>
</dbReference>
<evidence type="ECO:0000256" key="3">
    <source>
        <dbReference type="ARBA" id="ARBA00022692"/>
    </source>
</evidence>
<proteinExistence type="inferred from homology"/>
<dbReference type="RefSeq" id="WP_068669944.1">
    <property type="nucleotide sequence ID" value="NZ_LYPB01000090.1"/>
</dbReference>
<protein>
    <recommendedName>
        <fullName evidence="7">ABC transmembrane type-1 domain-containing protein</fullName>
    </recommendedName>
</protein>
<dbReference type="AlphaFoldDB" id="A0A198A033"/>
<feature type="domain" description="ABC transmembrane type-1" evidence="7">
    <location>
        <begin position="88"/>
        <end position="303"/>
    </location>
</feature>
<dbReference type="GO" id="GO:0005886">
    <property type="term" value="C:plasma membrane"/>
    <property type="evidence" value="ECO:0007669"/>
    <property type="project" value="UniProtKB-SubCell"/>
</dbReference>
<evidence type="ECO:0000256" key="4">
    <source>
        <dbReference type="ARBA" id="ARBA00022989"/>
    </source>
</evidence>
<evidence type="ECO:0000256" key="6">
    <source>
        <dbReference type="RuleBase" id="RU363032"/>
    </source>
</evidence>
<feature type="transmembrane region" description="Helical" evidence="6">
    <location>
        <begin position="128"/>
        <end position="148"/>
    </location>
</feature>